<evidence type="ECO:0000256" key="3">
    <source>
        <dbReference type="ARBA" id="ARBA00022989"/>
    </source>
</evidence>
<name>A0A917LWZ8_9BACL</name>
<feature type="transmembrane region" description="Helical" evidence="5">
    <location>
        <begin position="511"/>
        <end position="537"/>
    </location>
</feature>
<evidence type="ECO:0000256" key="4">
    <source>
        <dbReference type="ARBA" id="ARBA00023136"/>
    </source>
</evidence>
<dbReference type="GO" id="GO:0016020">
    <property type="term" value="C:membrane"/>
    <property type="evidence" value="ECO:0007669"/>
    <property type="project" value="UniProtKB-SubCell"/>
</dbReference>
<feature type="domain" description="ABC-2 type transporter transmembrane" evidence="6">
    <location>
        <begin position="25"/>
        <end position="162"/>
    </location>
</feature>
<protein>
    <submittedName>
        <fullName evidence="7">Phage infection protein</fullName>
    </submittedName>
</protein>
<organism evidence="7 8">
    <name type="scientific">Paenibacillus radicis</name>
    <name type="common">ex Gao et al. 2016</name>
    <dbReference type="NCBI Taxonomy" id="1737354"/>
    <lineage>
        <taxon>Bacteria</taxon>
        <taxon>Bacillati</taxon>
        <taxon>Bacillota</taxon>
        <taxon>Bacilli</taxon>
        <taxon>Bacillales</taxon>
        <taxon>Paenibacillaceae</taxon>
        <taxon>Paenibacillus</taxon>
    </lineage>
</organism>
<keyword evidence="4 5" id="KW-0472">Membrane</keyword>
<feature type="domain" description="ABC-2 type transporter transmembrane" evidence="6">
    <location>
        <begin position="457"/>
        <end position="650"/>
    </location>
</feature>
<keyword evidence="2 5" id="KW-0812">Transmembrane</keyword>
<dbReference type="PANTHER" id="PTHR43077:SF5">
    <property type="entry name" value="PHAGE INFECTION PROTEIN"/>
    <property type="match status" value="1"/>
</dbReference>
<evidence type="ECO:0000256" key="2">
    <source>
        <dbReference type="ARBA" id="ARBA00022692"/>
    </source>
</evidence>
<dbReference type="EMBL" id="BMHY01000002">
    <property type="protein sequence ID" value="GGG63198.1"/>
    <property type="molecule type" value="Genomic_DNA"/>
</dbReference>
<dbReference type="Pfam" id="PF12698">
    <property type="entry name" value="ABC2_membrane_3"/>
    <property type="match status" value="2"/>
</dbReference>
<dbReference type="PANTHER" id="PTHR43077">
    <property type="entry name" value="TRANSPORT PERMEASE YVFS-RELATED"/>
    <property type="match status" value="1"/>
</dbReference>
<proteinExistence type="predicted"/>
<evidence type="ECO:0000313" key="8">
    <source>
        <dbReference type="Proteomes" id="UP000600247"/>
    </source>
</evidence>
<dbReference type="InterPro" id="IPR051328">
    <property type="entry name" value="T7SS_ABC-Transporter"/>
</dbReference>
<dbReference type="AlphaFoldDB" id="A0A917LWZ8"/>
<comment type="subcellular location">
    <subcellularLocation>
        <location evidence="1">Membrane</location>
        <topology evidence="1">Multi-pass membrane protein</topology>
    </subcellularLocation>
</comment>
<keyword evidence="8" id="KW-1185">Reference proteome</keyword>
<dbReference type="InterPro" id="IPR023908">
    <property type="entry name" value="xxxLxxG_rpt"/>
</dbReference>
<evidence type="ECO:0000313" key="7">
    <source>
        <dbReference type="EMBL" id="GGG63198.1"/>
    </source>
</evidence>
<dbReference type="SUPFAM" id="SSF58104">
    <property type="entry name" value="Methyl-accepting chemotaxis protein (MCP) signaling domain"/>
    <property type="match status" value="1"/>
</dbReference>
<comment type="caution">
    <text evidence="7">The sequence shown here is derived from an EMBL/GenBank/DDBJ whole genome shotgun (WGS) entry which is preliminary data.</text>
</comment>
<dbReference type="InterPro" id="IPR017500">
    <property type="entry name" value="Phage_infect_YhgE_N"/>
</dbReference>
<feature type="transmembrane region" description="Helical" evidence="5">
    <location>
        <begin position="637"/>
        <end position="656"/>
    </location>
</feature>
<accession>A0A917LWZ8</accession>
<dbReference type="Gene3D" id="3.40.1710.10">
    <property type="entry name" value="abc type-2 transporter like domain"/>
    <property type="match status" value="1"/>
</dbReference>
<feature type="transmembrane region" description="Helical" evidence="5">
    <location>
        <begin position="20"/>
        <end position="43"/>
    </location>
</feature>
<dbReference type="NCBIfam" id="TIGR03057">
    <property type="entry name" value="xxxLxxG_by_4"/>
    <property type="match status" value="2"/>
</dbReference>
<dbReference type="GO" id="GO:0140359">
    <property type="term" value="F:ABC-type transporter activity"/>
    <property type="evidence" value="ECO:0007669"/>
    <property type="project" value="InterPro"/>
</dbReference>
<sequence>MKGLRQFGSELAAIIKNRKVLIPVIAILMVPVLYSGLFLGAFWDPYSKMDELPVAVVNSDAGAELNGKQLAIGEQFINKLKDNPRFKWDFVDKEAAEQGLKDNRYYMAIEIPENFSAQAATLTSDKPAPAVIRYLPNESLNFLSAQIGNTAIETMKAQLNKEVTKEYARTVFEQVTVLADGLGAASDGATKINDGTLTAKDGAATIAANLAKLSDGSLSVKNGVNQLVAGSSDLEKGAKDLNKGVGSLSSGLNQLAGASGQLQDGVVKADKGAKQLEQGLKQSAAGSAQVAAGVDQLSHALEQYASAVPGLADDENFKQMVEQSKKLAAGAKASADGQQQLSGGAASLSSGLDTLNAGMDTFGSKLKEASAGGQKLAAGSSSLQAGAGKLHGGLNQLSAGVASVADGSSQLATGANQLSSGLLQLTDGTGELSSKLSEAANKTSTLHAGDDMFDMFASPIDVETVIHDGVPNYGTGFAPYFISLGLFVGALLLTIVFAVREPAVQPASGWSWFVSKLLVMAGVGLIQTVIVDAVLLYGLDLHVQNVGQFFLFSFITSITFMSLIQFLVTVFDQPGRFIAIVVLIFQLTTSAGTFPLELIPGWMQAFNAWLPMSYTVSGFKAVISSGDASALWSNTGVLLTFFAIFSLLTLAYFVIVHRKQAGGNELTAA</sequence>
<dbReference type="NCBIfam" id="TIGR03062">
    <property type="entry name" value="pip_yhgE_Cterm"/>
    <property type="match status" value="1"/>
</dbReference>
<dbReference type="RefSeq" id="WP_188888411.1">
    <property type="nucleotide sequence ID" value="NZ_BMHY01000002.1"/>
</dbReference>
<keyword evidence="3 5" id="KW-1133">Transmembrane helix</keyword>
<evidence type="ECO:0000259" key="6">
    <source>
        <dbReference type="Pfam" id="PF12698"/>
    </source>
</evidence>
<dbReference type="NCBIfam" id="TIGR03061">
    <property type="entry name" value="pip_yhgE_Nterm"/>
    <property type="match status" value="1"/>
</dbReference>
<dbReference type="Proteomes" id="UP000600247">
    <property type="component" value="Unassembled WGS sequence"/>
</dbReference>
<dbReference type="InterPro" id="IPR017501">
    <property type="entry name" value="Phage_infect_YhgE_C"/>
</dbReference>
<feature type="transmembrane region" description="Helical" evidence="5">
    <location>
        <begin position="549"/>
        <end position="570"/>
    </location>
</feature>
<evidence type="ECO:0000256" key="1">
    <source>
        <dbReference type="ARBA" id="ARBA00004141"/>
    </source>
</evidence>
<reference evidence="7 8" key="1">
    <citation type="journal article" date="2014" name="Int. J. Syst. Evol. Microbiol.">
        <title>Complete genome sequence of Corynebacterium casei LMG S-19264T (=DSM 44701T), isolated from a smear-ripened cheese.</title>
        <authorList>
            <consortium name="US DOE Joint Genome Institute (JGI-PGF)"/>
            <person name="Walter F."/>
            <person name="Albersmeier A."/>
            <person name="Kalinowski J."/>
            <person name="Ruckert C."/>
        </authorList>
    </citation>
    <scope>NUCLEOTIDE SEQUENCE [LARGE SCALE GENOMIC DNA]</scope>
    <source>
        <strain evidence="7 8">CGMCC 1.15286</strain>
    </source>
</reference>
<evidence type="ECO:0000256" key="5">
    <source>
        <dbReference type="SAM" id="Phobius"/>
    </source>
</evidence>
<dbReference type="InterPro" id="IPR013525">
    <property type="entry name" value="ABC2_TM"/>
</dbReference>
<feature type="transmembrane region" description="Helical" evidence="5">
    <location>
        <begin position="577"/>
        <end position="596"/>
    </location>
</feature>
<gene>
    <name evidence="7" type="ORF">GCM10010918_16380</name>
</gene>
<feature type="transmembrane region" description="Helical" evidence="5">
    <location>
        <begin position="477"/>
        <end position="499"/>
    </location>
</feature>
<dbReference type="Gene3D" id="1.10.287.950">
    <property type="entry name" value="Methyl-accepting chemotaxis protein"/>
    <property type="match status" value="1"/>
</dbReference>